<dbReference type="Proteomes" id="UP001597549">
    <property type="component" value="Unassembled WGS sequence"/>
</dbReference>
<evidence type="ECO:0000313" key="1">
    <source>
        <dbReference type="EMBL" id="MFD2907678.1"/>
    </source>
</evidence>
<comment type="caution">
    <text evidence="1">The sequence shown here is derived from an EMBL/GenBank/DDBJ whole genome shotgun (WGS) entry which is preliminary data.</text>
</comment>
<reference evidence="2" key="1">
    <citation type="journal article" date="2019" name="Int. J. Syst. Evol. Microbiol.">
        <title>The Global Catalogue of Microorganisms (GCM) 10K type strain sequencing project: providing services to taxonomists for standard genome sequencing and annotation.</title>
        <authorList>
            <consortium name="The Broad Institute Genomics Platform"/>
            <consortium name="The Broad Institute Genome Sequencing Center for Infectious Disease"/>
            <person name="Wu L."/>
            <person name="Ma J."/>
        </authorList>
    </citation>
    <scope>NUCLEOTIDE SEQUENCE [LARGE SCALE GENOMIC DNA]</scope>
    <source>
        <strain evidence="2">KCTC 52644</strain>
    </source>
</reference>
<dbReference type="EMBL" id="JBHUOL010000006">
    <property type="protein sequence ID" value="MFD2907678.1"/>
    <property type="molecule type" value="Genomic_DNA"/>
</dbReference>
<keyword evidence="2" id="KW-1185">Reference proteome</keyword>
<sequence length="130" mass="14997">MVKRDLILDQIEQMGAFLRKLLDKFANSNSLEDGTNASDSVTNEMIDEIGFDLKLFLTLSEEEARKYLSNYKFTEEHLETLSNLLVKMSSDALSRKEYLEKALLILDFTDEISSTFSFERNNTKNKIRGL</sequence>
<proteinExistence type="predicted"/>
<dbReference type="RefSeq" id="WP_379804169.1">
    <property type="nucleotide sequence ID" value="NZ_JBHUOL010000006.1"/>
</dbReference>
<protein>
    <submittedName>
        <fullName evidence="1">Uncharacterized protein</fullName>
    </submittedName>
</protein>
<gene>
    <name evidence="1" type="ORF">ACFSX9_02915</name>
</gene>
<name>A0ABW5Z4N4_9FLAO</name>
<accession>A0ABW5Z4N4</accession>
<evidence type="ECO:0000313" key="2">
    <source>
        <dbReference type="Proteomes" id="UP001597549"/>
    </source>
</evidence>
<organism evidence="1 2">
    <name type="scientific">Flavobacterium ardleyense</name>
    <dbReference type="NCBI Taxonomy" id="2038737"/>
    <lineage>
        <taxon>Bacteria</taxon>
        <taxon>Pseudomonadati</taxon>
        <taxon>Bacteroidota</taxon>
        <taxon>Flavobacteriia</taxon>
        <taxon>Flavobacteriales</taxon>
        <taxon>Flavobacteriaceae</taxon>
        <taxon>Flavobacterium</taxon>
    </lineage>
</organism>